<proteinExistence type="predicted"/>
<dbReference type="Gene3D" id="3.30.460.40">
    <property type="match status" value="1"/>
</dbReference>
<sequence>MSRSPGLRWNCWPSASDAALLRVLLDPDESRALSAWREVRNNIDLDAPTSEQYRQYPMLARRLSALDPSEPRLGMLRGVARQVTIQNLRHLAALDQVLEMLVTAQVDTVVLKGMALALSVYERPGLRWFADADLWVRSEDHERALAVLLAAGWSPNRPDHLGNHAIDLAGGPIPVDLHRAINPELVTSAMRDGGRATLHCVTAARVLPSGRTVTVLAPPESLVHTIVHGTQWGGAIQIRWVVDVVEILRSGQIDLGGSADRRRLVELASRFGVAPVLHDGLSFVERVSPGSIDSRIFDDLAAVHSSPLDRLRMTAFHEDPSGERRVRGLGRATSRFIQRTRALSAIEAIRLAPIYFTEATGASSPWRLPGIAVAWSFRRGRDALRGH</sequence>
<dbReference type="InterPro" id="IPR039498">
    <property type="entry name" value="NTP_transf_5"/>
</dbReference>
<dbReference type="AlphaFoldDB" id="A0A6J7ILX0"/>
<protein>
    <submittedName>
        <fullName evidence="1">Unannotated protein</fullName>
    </submittedName>
</protein>
<dbReference type="EMBL" id="CAFBNC010000027">
    <property type="protein sequence ID" value="CAB4932243.1"/>
    <property type="molecule type" value="Genomic_DNA"/>
</dbReference>
<name>A0A6J7ILX0_9ZZZZ</name>
<gene>
    <name evidence="1" type="ORF">UFOPK3733_00743</name>
</gene>
<accession>A0A6J7ILX0</accession>
<evidence type="ECO:0000313" key="1">
    <source>
        <dbReference type="EMBL" id="CAB4932243.1"/>
    </source>
</evidence>
<reference evidence="1" key="1">
    <citation type="submission" date="2020-05" db="EMBL/GenBank/DDBJ databases">
        <authorList>
            <person name="Chiriac C."/>
            <person name="Salcher M."/>
            <person name="Ghai R."/>
            <person name="Kavagutti S V."/>
        </authorList>
    </citation>
    <scope>NUCLEOTIDE SEQUENCE</scope>
</reference>
<dbReference type="Pfam" id="PF14907">
    <property type="entry name" value="NTP_transf_5"/>
    <property type="match status" value="1"/>
</dbReference>
<organism evidence="1">
    <name type="scientific">freshwater metagenome</name>
    <dbReference type="NCBI Taxonomy" id="449393"/>
    <lineage>
        <taxon>unclassified sequences</taxon>
        <taxon>metagenomes</taxon>
        <taxon>ecological metagenomes</taxon>
    </lineage>
</organism>